<dbReference type="Proteomes" id="UP000433181">
    <property type="component" value="Unassembled WGS sequence"/>
</dbReference>
<evidence type="ECO:0000313" key="1">
    <source>
        <dbReference type="EMBL" id="MSU09703.1"/>
    </source>
</evidence>
<comment type="caution">
    <text evidence="1">The sequence shown here is derived from an EMBL/GenBank/DDBJ whole genome shotgun (WGS) entry which is preliminary data.</text>
</comment>
<keyword evidence="2" id="KW-1185">Reference proteome</keyword>
<evidence type="ECO:0008006" key="3">
    <source>
        <dbReference type="Google" id="ProtNLM"/>
    </source>
</evidence>
<reference evidence="1 2" key="1">
    <citation type="submission" date="2019-08" db="EMBL/GenBank/DDBJ databases">
        <title>In-depth cultivation of the pig gut microbiome towards novel bacterial diversity and tailored functional studies.</title>
        <authorList>
            <person name="Wylensek D."/>
            <person name="Hitch T.C.A."/>
            <person name="Clavel T."/>
        </authorList>
    </citation>
    <scope>NUCLEOTIDE SEQUENCE [LARGE SCALE GENOMIC DNA]</scope>
    <source>
        <strain evidence="1 2">WCA-693-APC-5D-A</strain>
    </source>
</reference>
<sequence length="317" mass="37504">MRKNAMLSDSDISVVMQGPIASGVTGKCLSAIRSLLPHAEIILSTWKGEDVSGISFDCLVQSEDPGAVELNAKTDDRNNINRQLISTQQGLLHVSRKYVLKIRTDLELLSLEFLEYYFRHNISSEVFSERVLILDHFTRNCRIIPVPFSPSDWLMFGRYEDVCQYYAAPLMPLEEMLYFKCHEDRQPLFSAPYHRFVPEQWICLNFLCKKWSIKCSDYHDNTMENRMLTERFLTKSCLVYPYNEKEFLFHKYNPDRFCDRFTLFTQDDWQAIVTGNQIPKVRWRKMLYRCRMKTISLIEWLGIKEFLREIIKRGKIL</sequence>
<proteinExistence type="predicted"/>
<organism evidence="1 2">
    <name type="scientific">Anaerovibrio slackiae</name>
    <dbReference type="NCBI Taxonomy" id="2652309"/>
    <lineage>
        <taxon>Bacteria</taxon>
        <taxon>Bacillati</taxon>
        <taxon>Bacillota</taxon>
        <taxon>Negativicutes</taxon>
        <taxon>Selenomonadales</taxon>
        <taxon>Selenomonadaceae</taxon>
        <taxon>Anaerovibrio</taxon>
    </lineage>
</organism>
<dbReference type="AlphaFoldDB" id="A0A6I2UDT9"/>
<name>A0A6I2UDT9_9FIRM</name>
<evidence type="ECO:0000313" key="2">
    <source>
        <dbReference type="Proteomes" id="UP000433181"/>
    </source>
</evidence>
<dbReference type="InterPro" id="IPR011122">
    <property type="entry name" value="WavE"/>
</dbReference>
<gene>
    <name evidence="1" type="ORF">FYJ84_12015</name>
</gene>
<dbReference type="EMBL" id="VUNR01000030">
    <property type="protein sequence ID" value="MSU09703.1"/>
    <property type="molecule type" value="Genomic_DNA"/>
</dbReference>
<dbReference type="Pfam" id="PF07507">
    <property type="entry name" value="WavE"/>
    <property type="match status" value="1"/>
</dbReference>
<protein>
    <recommendedName>
        <fullName evidence="3">WavE lipopolysaccharide synthesis</fullName>
    </recommendedName>
</protein>
<accession>A0A6I2UDT9</accession>